<keyword evidence="3" id="KW-0238">DNA-binding</keyword>
<evidence type="ECO:0000259" key="5">
    <source>
        <dbReference type="Pfam" id="PF01420"/>
    </source>
</evidence>
<evidence type="ECO:0000256" key="2">
    <source>
        <dbReference type="ARBA" id="ARBA00022747"/>
    </source>
</evidence>
<organism evidence="6 7">
    <name type="scientific">Campylobacter volucris</name>
    <dbReference type="NCBI Taxonomy" id="1031542"/>
    <lineage>
        <taxon>Bacteria</taxon>
        <taxon>Pseudomonadati</taxon>
        <taxon>Campylobacterota</taxon>
        <taxon>Epsilonproteobacteria</taxon>
        <taxon>Campylobacterales</taxon>
        <taxon>Campylobacteraceae</taxon>
        <taxon>Campylobacter</taxon>
    </lineage>
</organism>
<keyword evidence="6" id="KW-0540">Nuclease</keyword>
<dbReference type="GO" id="GO:0009307">
    <property type="term" value="P:DNA restriction-modification system"/>
    <property type="evidence" value="ECO:0007669"/>
    <property type="project" value="UniProtKB-KW"/>
</dbReference>
<proteinExistence type="inferred from homology"/>
<dbReference type="InterPro" id="IPR044946">
    <property type="entry name" value="Restrct_endonuc_typeI_TRD_sf"/>
</dbReference>
<dbReference type="SUPFAM" id="SSF116734">
    <property type="entry name" value="DNA methylase specificity domain"/>
    <property type="match status" value="2"/>
</dbReference>
<dbReference type="RefSeq" id="WP_147555234.1">
    <property type="nucleotide sequence ID" value="NZ_VOWJ01000016.1"/>
</dbReference>
<name>A0A5C7E2T8_9BACT</name>
<dbReference type="InterPro" id="IPR052021">
    <property type="entry name" value="Type-I_RS_S_subunit"/>
</dbReference>
<dbReference type="PANTHER" id="PTHR30408">
    <property type="entry name" value="TYPE-1 RESTRICTION ENZYME ECOKI SPECIFICITY PROTEIN"/>
    <property type="match status" value="1"/>
</dbReference>
<gene>
    <name evidence="6" type="ORF">FPD38_02575</name>
</gene>
<dbReference type="CDD" id="cd17256">
    <property type="entry name" value="RMtype1_S_EcoJA65PI-TRD1-CR1_like"/>
    <property type="match status" value="1"/>
</dbReference>
<dbReference type="AlphaFoldDB" id="A0A5C7E2T8"/>
<reference evidence="6 7" key="1">
    <citation type="submission" date="2019-07" db="EMBL/GenBank/DDBJ databases">
        <title>Rapid identification of Enteric Bacteria from Whole Genome Sequences (WGS) using Average Nucleotide Identity (ANI).</title>
        <authorList>
            <person name="Lane C."/>
        </authorList>
    </citation>
    <scope>NUCLEOTIDE SEQUENCE [LARGE SCALE GENOMIC DNA]</scope>
    <source>
        <strain evidence="6 7">2016D-0084</strain>
    </source>
</reference>
<feature type="coiled-coil region" evidence="4">
    <location>
        <begin position="173"/>
        <end position="200"/>
    </location>
</feature>
<dbReference type="Gene3D" id="3.90.220.20">
    <property type="entry name" value="DNA methylase specificity domains"/>
    <property type="match status" value="2"/>
</dbReference>
<evidence type="ECO:0000313" key="6">
    <source>
        <dbReference type="EMBL" id="TXE88964.1"/>
    </source>
</evidence>
<evidence type="ECO:0000256" key="3">
    <source>
        <dbReference type="ARBA" id="ARBA00023125"/>
    </source>
</evidence>
<dbReference type="GO" id="GO:0004519">
    <property type="term" value="F:endonuclease activity"/>
    <property type="evidence" value="ECO:0007669"/>
    <property type="project" value="UniProtKB-KW"/>
</dbReference>
<feature type="domain" description="Type I restriction modification DNA specificity" evidence="5">
    <location>
        <begin position="10"/>
        <end position="183"/>
    </location>
</feature>
<keyword evidence="2" id="KW-0680">Restriction system</keyword>
<dbReference type="Proteomes" id="UP000321629">
    <property type="component" value="Unassembled WGS sequence"/>
</dbReference>
<dbReference type="GO" id="GO:0003677">
    <property type="term" value="F:DNA binding"/>
    <property type="evidence" value="ECO:0007669"/>
    <property type="project" value="UniProtKB-KW"/>
</dbReference>
<sequence length="418" mass="48297">MQNNKMTNLPQDWEVKKLGDIVKLKNGFAFKSNLFCNDGIPIIRIKNIQNENIILDDLVFCNPNDYKNNLDNYLIFKNDILIAMSGATTGKIGLYNLNNKAYLNQRIGLLRIDNNILRKYIFWFLYCNSEKNLTNAFGAAQPNLSTEQIHNIQIPLPPLQEQKRIVGILDESFANIDESIKNLEQDLLNLDELMQSALQKTFNPLKDTTKENYQLPQDWEWKSLDDIANIKGGKRLPKDEKLLDYKTPFPYIRVSDFQDDGTIDLHNIKFINEKTYNILSNYQIDNTNLYISIAGTIGKSGIIPKSLNGAILTENAIKLEYKNYNIYNKFMYYFTTSSCFKNQAIESTRIVAQPKLAISRLKTIQIPLPPLQEQEQIASYLDKLSLNIKDLKQNYQTQIKNLQELKKSLLDRAFKGRL</sequence>
<feature type="domain" description="Type I restriction modification DNA specificity" evidence="5">
    <location>
        <begin position="216"/>
        <end position="400"/>
    </location>
</feature>
<keyword evidence="6" id="KW-0255">Endonuclease</keyword>
<accession>A0A5C7E2T8</accession>
<dbReference type="Pfam" id="PF01420">
    <property type="entry name" value="Methylase_S"/>
    <property type="match status" value="2"/>
</dbReference>
<dbReference type="InterPro" id="IPR000055">
    <property type="entry name" value="Restrct_endonuc_typeI_TRD"/>
</dbReference>
<dbReference type="CDD" id="cd17278">
    <property type="entry name" value="RMtype1_S_LdeBORF1052P-TRD2-CR2"/>
    <property type="match status" value="1"/>
</dbReference>
<comment type="caution">
    <text evidence="6">The sequence shown here is derived from an EMBL/GenBank/DDBJ whole genome shotgun (WGS) entry which is preliminary data.</text>
</comment>
<evidence type="ECO:0000256" key="4">
    <source>
        <dbReference type="SAM" id="Coils"/>
    </source>
</evidence>
<dbReference type="PANTHER" id="PTHR30408:SF12">
    <property type="entry name" value="TYPE I RESTRICTION ENZYME MJAVIII SPECIFICITY SUBUNIT"/>
    <property type="match status" value="1"/>
</dbReference>
<evidence type="ECO:0000256" key="1">
    <source>
        <dbReference type="ARBA" id="ARBA00010923"/>
    </source>
</evidence>
<keyword evidence="6" id="KW-0378">Hydrolase</keyword>
<comment type="similarity">
    <text evidence="1">Belongs to the type-I restriction system S methylase family.</text>
</comment>
<feature type="coiled-coil region" evidence="4">
    <location>
        <begin position="381"/>
        <end position="412"/>
    </location>
</feature>
<dbReference type="EMBL" id="VOWJ01000016">
    <property type="protein sequence ID" value="TXE88964.1"/>
    <property type="molecule type" value="Genomic_DNA"/>
</dbReference>
<evidence type="ECO:0000313" key="7">
    <source>
        <dbReference type="Proteomes" id="UP000321629"/>
    </source>
</evidence>
<protein>
    <submittedName>
        <fullName evidence="6">Restriction endonuclease subunit S</fullName>
    </submittedName>
</protein>
<keyword evidence="4" id="KW-0175">Coiled coil</keyword>